<dbReference type="Proteomes" id="UP001595859">
    <property type="component" value="Unassembled WGS sequence"/>
</dbReference>
<comment type="caution">
    <text evidence="2">The sequence shown here is derived from an EMBL/GenBank/DDBJ whole genome shotgun (WGS) entry which is preliminary data.</text>
</comment>
<reference evidence="3" key="1">
    <citation type="journal article" date="2019" name="Int. J. Syst. Evol. Microbiol.">
        <title>The Global Catalogue of Microorganisms (GCM) 10K type strain sequencing project: providing services to taxonomists for standard genome sequencing and annotation.</title>
        <authorList>
            <consortium name="The Broad Institute Genomics Platform"/>
            <consortium name="The Broad Institute Genome Sequencing Center for Infectious Disease"/>
            <person name="Wu L."/>
            <person name="Ma J."/>
        </authorList>
    </citation>
    <scope>NUCLEOTIDE SEQUENCE [LARGE SCALE GENOMIC DNA]</scope>
    <source>
        <strain evidence="3">ZS-22-S1</strain>
    </source>
</reference>
<dbReference type="InterPro" id="IPR036736">
    <property type="entry name" value="ACP-like_sf"/>
</dbReference>
<dbReference type="Gene3D" id="1.10.1200.10">
    <property type="entry name" value="ACP-like"/>
    <property type="match status" value="1"/>
</dbReference>
<name>A0ABV9RTA4_9PSEU</name>
<feature type="domain" description="Carrier" evidence="1">
    <location>
        <begin position="17"/>
        <end position="69"/>
    </location>
</feature>
<evidence type="ECO:0000313" key="2">
    <source>
        <dbReference type="EMBL" id="MFC4852560.1"/>
    </source>
</evidence>
<dbReference type="EMBL" id="JBHSIS010000002">
    <property type="protein sequence ID" value="MFC4852560.1"/>
    <property type="molecule type" value="Genomic_DNA"/>
</dbReference>
<keyword evidence="3" id="KW-1185">Reference proteome</keyword>
<gene>
    <name evidence="2" type="ORF">ACFPCV_03520</name>
</gene>
<organism evidence="2 3">
    <name type="scientific">Actinophytocola glycyrrhizae</name>
    <dbReference type="NCBI Taxonomy" id="2044873"/>
    <lineage>
        <taxon>Bacteria</taxon>
        <taxon>Bacillati</taxon>
        <taxon>Actinomycetota</taxon>
        <taxon>Actinomycetes</taxon>
        <taxon>Pseudonocardiales</taxon>
        <taxon>Pseudonocardiaceae</taxon>
    </lineage>
</organism>
<proteinExistence type="predicted"/>
<dbReference type="SUPFAM" id="SSF47336">
    <property type="entry name" value="ACP-like"/>
    <property type="match status" value="1"/>
</dbReference>
<dbReference type="RefSeq" id="WP_378054381.1">
    <property type="nucleotide sequence ID" value="NZ_JBHSIS010000002.1"/>
</dbReference>
<dbReference type="Pfam" id="PF00550">
    <property type="entry name" value="PP-binding"/>
    <property type="match status" value="1"/>
</dbReference>
<evidence type="ECO:0000313" key="3">
    <source>
        <dbReference type="Proteomes" id="UP001595859"/>
    </source>
</evidence>
<protein>
    <submittedName>
        <fullName evidence="2">Phosphopantetheine-binding protein</fullName>
    </submittedName>
</protein>
<sequence>MSVPAFITDFLHRKCPDSGPIGEDEDLVLTGVLNSMHFVELLYLIESELDTEISMDDVSSADFRTIARIRNRFFPEAA</sequence>
<accession>A0ABV9RTA4</accession>
<evidence type="ECO:0000259" key="1">
    <source>
        <dbReference type="Pfam" id="PF00550"/>
    </source>
</evidence>
<dbReference type="InterPro" id="IPR009081">
    <property type="entry name" value="PP-bd_ACP"/>
</dbReference>